<evidence type="ECO:0000313" key="1">
    <source>
        <dbReference type="EMBL" id="CAK5269023.1"/>
    </source>
</evidence>
<organism evidence="1 2">
    <name type="scientific">Mycena citricolor</name>
    <dbReference type="NCBI Taxonomy" id="2018698"/>
    <lineage>
        <taxon>Eukaryota</taxon>
        <taxon>Fungi</taxon>
        <taxon>Dikarya</taxon>
        <taxon>Basidiomycota</taxon>
        <taxon>Agaricomycotina</taxon>
        <taxon>Agaricomycetes</taxon>
        <taxon>Agaricomycetidae</taxon>
        <taxon>Agaricales</taxon>
        <taxon>Marasmiineae</taxon>
        <taxon>Mycenaceae</taxon>
        <taxon>Mycena</taxon>
    </lineage>
</organism>
<dbReference type="EMBL" id="CAVNYO010000138">
    <property type="protein sequence ID" value="CAK5269023.1"/>
    <property type="molecule type" value="Genomic_DNA"/>
</dbReference>
<protein>
    <submittedName>
        <fullName evidence="1">Uncharacterized protein</fullName>
    </submittedName>
</protein>
<comment type="caution">
    <text evidence="1">The sequence shown here is derived from an EMBL/GenBank/DDBJ whole genome shotgun (WGS) entry which is preliminary data.</text>
</comment>
<gene>
    <name evidence="1" type="ORF">MYCIT1_LOCUS12436</name>
</gene>
<dbReference type="AlphaFoldDB" id="A0AAD2H406"/>
<evidence type="ECO:0000313" key="2">
    <source>
        <dbReference type="Proteomes" id="UP001295794"/>
    </source>
</evidence>
<name>A0AAD2H406_9AGAR</name>
<sequence>MGQPLVTQENCWDIYLQLLSGFLKLDQMHTINKGFDSRWRYTLVMAEHNYKNNKMELLPGLQDLNAIDEYLGGMGACWQLLPAFMCQLTQNIGQLLHNHSRIKICKVFNWTGTCRAAEGVGCPGDKLSECQG</sequence>
<keyword evidence="2" id="KW-1185">Reference proteome</keyword>
<accession>A0AAD2H406</accession>
<reference evidence="1" key="1">
    <citation type="submission" date="2023-11" db="EMBL/GenBank/DDBJ databases">
        <authorList>
            <person name="De Vega J J."/>
            <person name="De Vega J J."/>
        </authorList>
    </citation>
    <scope>NUCLEOTIDE SEQUENCE</scope>
</reference>
<proteinExistence type="predicted"/>
<dbReference type="Proteomes" id="UP001295794">
    <property type="component" value="Unassembled WGS sequence"/>
</dbReference>